<dbReference type="InterPro" id="IPR004655">
    <property type="entry name" value="FabH"/>
</dbReference>
<keyword evidence="4" id="KW-0963">Cytoplasm</keyword>
<dbReference type="PANTHER" id="PTHR43091">
    <property type="entry name" value="3-OXOACYL-[ACYL-CARRIER-PROTEIN] SYNTHASE"/>
    <property type="match status" value="1"/>
</dbReference>
<comment type="pathway">
    <text evidence="1">Lipid metabolism; fatty acid biosynthesis.</text>
</comment>
<sequence length="383" mass="41787">HAHIVGWGSFWPDKILTNNDLARIVDTTDEWIFTRTGIRERRIASEKETTATLAFEAAARALAVADLHPSQVELIIVATSTPEYIFPSTACRVQDYLGATRAGAFDLSAACSGFVYGLSMASQSIQTGSVRNAVVIGAETMSRVMDWEDRGTCILFGDGAGAVVLKGSSVPGGVLASTLRSDGSGGDLLSLPAVYHNPMPMLGPEYLHNGHKKNTLSMNGRQVFRFATRVLAASVEETVEKAGLTMDDIALIVPHQANTRIIETAAKRLKIPVERFYMNVHAVGNTSAASIPIALCDAVQDGRLRPDDNVVFVGFGGGLTWASSVIKWHVTPPEISLPRREWRRARYIAARSRSKIKKWRRRLIDRMSGSPTPKARMKDADKK</sequence>
<dbReference type="InterPro" id="IPR013747">
    <property type="entry name" value="ACP_syn_III_C"/>
</dbReference>
<gene>
    <name evidence="13" type="ORF">MNBD_CHLOROFLEXI01-2905</name>
</gene>
<dbReference type="NCBIfam" id="NF006829">
    <property type="entry name" value="PRK09352.1"/>
    <property type="match status" value="1"/>
</dbReference>
<protein>
    <recommendedName>
        <fullName evidence="3">beta-ketoacyl-[acyl-carrier-protein] synthase III</fullName>
        <ecNumber evidence="3">2.3.1.180</ecNumber>
    </recommendedName>
</protein>
<dbReference type="Gene3D" id="3.40.47.10">
    <property type="match status" value="1"/>
</dbReference>
<feature type="non-terminal residue" evidence="13">
    <location>
        <position position="1"/>
    </location>
</feature>
<feature type="domain" description="Beta-ketoacyl-[acyl-carrier-protein] synthase III N-terminal" evidence="12">
    <location>
        <begin position="105"/>
        <end position="183"/>
    </location>
</feature>
<dbReference type="GO" id="GO:0004315">
    <property type="term" value="F:3-oxoacyl-[acyl-carrier-protein] synthase activity"/>
    <property type="evidence" value="ECO:0007669"/>
    <property type="project" value="InterPro"/>
</dbReference>
<evidence type="ECO:0000259" key="12">
    <source>
        <dbReference type="Pfam" id="PF08545"/>
    </source>
</evidence>
<feature type="domain" description="Beta-ketoacyl-[acyl-carrier-protein] synthase III C-terminal" evidence="11">
    <location>
        <begin position="240"/>
        <end position="328"/>
    </location>
</feature>
<name>A0A3B0VU06_9ZZZZ</name>
<evidence type="ECO:0000313" key="13">
    <source>
        <dbReference type="EMBL" id="VAW43633.1"/>
    </source>
</evidence>
<evidence type="ECO:0000256" key="10">
    <source>
        <dbReference type="ARBA" id="ARBA00023315"/>
    </source>
</evidence>
<dbReference type="NCBIfam" id="TIGR00747">
    <property type="entry name" value="fabH"/>
    <property type="match status" value="1"/>
</dbReference>
<evidence type="ECO:0000256" key="7">
    <source>
        <dbReference type="ARBA" id="ARBA00022832"/>
    </source>
</evidence>
<evidence type="ECO:0000256" key="2">
    <source>
        <dbReference type="ARBA" id="ARBA00008642"/>
    </source>
</evidence>
<evidence type="ECO:0000259" key="11">
    <source>
        <dbReference type="Pfam" id="PF08541"/>
    </source>
</evidence>
<keyword evidence="5" id="KW-0444">Lipid biosynthesis</keyword>
<dbReference type="EMBL" id="UOEU01001126">
    <property type="protein sequence ID" value="VAW43633.1"/>
    <property type="molecule type" value="Genomic_DNA"/>
</dbReference>
<evidence type="ECO:0000256" key="8">
    <source>
        <dbReference type="ARBA" id="ARBA00023098"/>
    </source>
</evidence>
<organism evidence="13">
    <name type="scientific">hydrothermal vent metagenome</name>
    <dbReference type="NCBI Taxonomy" id="652676"/>
    <lineage>
        <taxon>unclassified sequences</taxon>
        <taxon>metagenomes</taxon>
        <taxon>ecological metagenomes</taxon>
    </lineage>
</organism>
<keyword evidence="6 13" id="KW-0808">Transferase</keyword>
<accession>A0A3B0VU06</accession>
<dbReference type="SUPFAM" id="SSF53901">
    <property type="entry name" value="Thiolase-like"/>
    <property type="match status" value="1"/>
</dbReference>
<dbReference type="FunFam" id="3.40.47.10:FF:000004">
    <property type="entry name" value="3-oxoacyl-[acyl-carrier-protein] synthase 3"/>
    <property type="match status" value="1"/>
</dbReference>
<evidence type="ECO:0000256" key="6">
    <source>
        <dbReference type="ARBA" id="ARBA00022679"/>
    </source>
</evidence>
<dbReference type="Pfam" id="PF08545">
    <property type="entry name" value="ACP_syn_III"/>
    <property type="match status" value="1"/>
</dbReference>
<keyword evidence="8" id="KW-0443">Lipid metabolism</keyword>
<dbReference type="GO" id="GO:0033818">
    <property type="term" value="F:beta-ketoacyl-acyl-carrier-protein synthase III activity"/>
    <property type="evidence" value="ECO:0007669"/>
    <property type="project" value="UniProtKB-EC"/>
</dbReference>
<evidence type="ECO:0000256" key="5">
    <source>
        <dbReference type="ARBA" id="ARBA00022516"/>
    </source>
</evidence>
<evidence type="ECO:0000256" key="9">
    <source>
        <dbReference type="ARBA" id="ARBA00023160"/>
    </source>
</evidence>
<dbReference type="EC" id="2.3.1.180" evidence="3"/>
<proteinExistence type="inferred from homology"/>
<keyword evidence="9" id="KW-0275">Fatty acid biosynthesis</keyword>
<dbReference type="GO" id="GO:0006633">
    <property type="term" value="P:fatty acid biosynthetic process"/>
    <property type="evidence" value="ECO:0007669"/>
    <property type="project" value="UniProtKB-KW"/>
</dbReference>
<comment type="similarity">
    <text evidence="2">Belongs to the thiolase-like superfamily. FabH family.</text>
</comment>
<dbReference type="Pfam" id="PF08541">
    <property type="entry name" value="ACP_syn_III_C"/>
    <property type="match status" value="1"/>
</dbReference>
<dbReference type="InterPro" id="IPR013751">
    <property type="entry name" value="ACP_syn_III_N"/>
</dbReference>
<dbReference type="CDD" id="cd00830">
    <property type="entry name" value="KAS_III"/>
    <property type="match status" value="1"/>
</dbReference>
<keyword evidence="10 13" id="KW-0012">Acyltransferase</keyword>
<evidence type="ECO:0000256" key="1">
    <source>
        <dbReference type="ARBA" id="ARBA00005194"/>
    </source>
</evidence>
<keyword evidence="7" id="KW-0276">Fatty acid metabolism</keyword>
<dbReference type="HAMAP" id="MF_01815">
    <property type="entry name" value="FabH"/>
    <property type="match status" value="1"/>
</dbReference>
<reference evidence="13" key="1">
    <citation type="submission" date="2018-06" db="EMBL/GenBank/DDBJ databases">
        <authorList>
            <person name="Zhirakovskaya E."/>
        </authorList>
    </citation>
    <scope>NUCLEOTIDE SEQUENCE</scope>
</reference>
<dbReference type="AlphaFoldDB" id="A0A3B0VU06"/>
<evidence type="ECO:0000256" key="3">
    <source>
        <dbReference type="ARBA" id="ARBA00012333"/>
    </source>
</evidence>
<dbReference type="InterPro" id="IPR016039">
    <property type="entry name" value="Thiolase-like"/>
</dbReference>
<dbReference type="PANTHER" id="PTHR43091:SF2">
    <property type="entry name" value="BETA-KETOACYL-[ACYL-CARRIER-PROTEIN] SYNTHASE III 2"/>
    <property type="match status" value="1"/>
</dbReference>
<evidence type="ECO:0000256" key="4">
    <source>
        <dbReference type="ARBA" id="ARBA00022490"/>
    </source>
</evidence>